<sequence length="260" mass="27797">MKAALKILILLVIIGLPVLTFGQGGAIVNAQNGDASAVLDLSNNTAKKAFLPPRVALTTLADKVNPIVSPAAGLIVYNIGTTQLPGYYIFDNGVWSLMATRENSVVNAIFTKTISETKTISTTYSNITGFTKFFNNSGIGISDDGNSTITLQPGKYVVNVSFNISTSETATNGIGTTTKTQAHFYSGRLWNGSKALGSEIQLNEISNTSGDRKHATTFVFSFELTSTDSFQFQLARRTGGTYTGNINIDNAFINIEKSLP</sequence>
<organism evidence="1 3">
    <name type="scientific">Flavobacterium hibernum</name>
    <dbReference type="NCBI Taxonomy" id="37752"/>
    <lineage>
        <taxon>Bacteria</taxon>
        <taxon>Pseudomonadati</taxon>
        <taxon>Bacteroidota</taxon>
        <taxon>Flavobacteriia</taxon>
        <taxon>Flavobacteriales</taxon>
        <taxon>Flavobacteriaceae</taxon>
        <taxon>Flavobacterium</taxon>
    </lineage>
</organism>
<reference evidence="1 3" key="1">
    <citation type="submission" date="2015-01" db="EMBL/GenBank/DDBJ databases">
        <title>Genome of Flavobacterium hibernum DSM 12611.</title>
        <authorList>
            <person name="Stropko S.J."/>
            <person name="Pipes S.E."/>
            <person name="Newman J.D."/>
        </authorList>
    </citation>
    <scope>NUCLEOTIDE SEQUENCE [LARGE SCALE GENOMIC DNA]</scope>
    <source>
        <strain evidence="1 3">DSM 12611</strain>
    </source>
</reference>
<dbReference type="EMBL" id="JPRK01000025">
    <property type="protein sequence ID" value="KIO50743.1"/>
    <property type="molecule type" value="Genomic_DNA"/>
</dbReference>
<dbReference type="OrthoDB" id="1430919at2"/>
<dbReference type="EMBL" id="MUGX01000032">
    <property type="protein sequence ID" value="OXA84359.1"/>
    <property type="molecule type" value="Genomic_DNA"/>
</dbReference>
<reference evidence="2 4" key="2">
    <citation type="submission" date="2016-11" db="EMBL/GenBank/DDBJ databases">
        <title>Whole genomes of Flavobacteriaceae.</title>
        <authorList>
            <person name="Stine C."/>
            <person name="Li C."/>
            <person name="Tadesse D."/>
        </authorList>
    </citation>
    <scope>NUCLEOTIDE SEQUENCE [LARGE SCALE GENOMIC DNA]</scope>
    <source>
        <strain evidence="2 4">ATCC 51468</strain>
    </source>
</reference>
<protein>
    <submittedName>
        <fullName evidence="1">Uncharacterized protein</fullName>
    </submittedName>
</protein>
<evidence type="ECO:0000313" key="2">
    <source>
        <dbReference type="EMBL" id="OXA84359.1"/>
    </source>
</evidence>
<evidence type="ECO:0000313" key="3">
    <source>
        <dbReference type="Proteomes" id="UP000032061"/>
    </source>
</evidence>
<dbReference type="AlphaFoldDB" id="A0A0D0ERI5"/>
<gene>
    <name evidence="2" type="ORF">B0A73_20035</name>
    <name evidence="1" type="ORF">IW18_21550</name>
</gene>
<comment type="caution">
    <text evidence="1">The sequence shown here is derived from an EMBL/GenBank/DDBJ whole genome shotgun (WGS) entry which is preliminary data.</text>
</comment>
<proteinExistence type="predicted"/>
<evidence type="ECO:0000313" key="1">
    <source>
        <dbReference type="EMBL" id="KIO50743.1"/>
    </source>
</evidence>
<name>A0A0D0ERI5_9FLAO</name>
<dbReference type="RefSeq" id="WP_041520272.1">
    <property type="nucleotide sequence ID" value="NZ_JPRK01000025.1"/>
</dbReference>
<accession>A0A0D0ERI5</accession>
<keyword evidence="4" id="KW-1185">Reference proteome</keyword>
<dbReference type="Proteomes" id="UP000032061">
    <property type="component" value="Unassembled WGS sequence"/>
</dbReference>
<evidence type="ECO:0000313" key="4">
    <source>
        <dbReference type="Proteomes" id="UP000198302"/>
    </source>
</evidence>
<dbReference type="Proteomes" id="UP000198302">
    <property type="component" value="Unassembled WGS sequence"/>
</dbReference>
<dbReference type="STRING" id="37752.IW18_21550"/>